<protein>
    <submittedName>
        <fullName evidence="2">Uncharacterized protein</fullName>
    </submittedName>
</protein>
<gene>
    <name evidence="2" type="ORF">CUD01_29640</name>
</gene>
<feature type="region of interest" description="Disordered" evidence="1">
    <location>
        <begin position="159"/>
        <end position="190"/>
    </location>
</feature>
<comment type="caution">
    <text evidence="2">The sequence shown here is derived from an EMBL/GenBank/DDBJ whole genome shotgun (WGS) entry which is preliminary data.</text>
</comment>
<accession>A0A4Y3KHU5</accession>
<evidence type="ECO:0000313" key="2">
    <source>
        <dbReference type="EMBL" id="GEA82520.1"/>
    </source>
</evidence>
<feature type="compositionally biased region" description="Polar residues" evidence="1">
    <location>
        <begin position="164"/>
        <end position="173"/>
    </location>
</feature>
<sequence length="190" mass="20889">MEPVKVIVRFPTLAISRELLGDTVVDYAALSWRPSVDTGLRTLSSKPVEDPEAIFRNPRQVTYDELASKSFDGSYVQISVCPSCMALEAYECAEELSKSTFYCLGSASEEHTISWAARRTDLALLWDVYDWTFSGLLGAAAVALVTSTWRPWTRVPAAPLEDPSSASTPSPRGTSAYRPHDSESAWHLPG</sequence>
<proteinExistence type="predicted"/>
<evidence type="ECO:0000256" key="1">
    <source>
        <dbReference type="SAM" id="MobiDB-lite"/>
    </source>
</evidence>
<dbReference type="Proteomes" id="UP000315842">
    <property type="component" value="Unassembled WGS sequence"/>
</dbReference>
<name>A0A4Y3KHU5_CELUD</name>
<reference evidence="2 3" key="1">
    <citation type="submission" date="2019-06" db="EMBL/GenBank/DDBJ databases">
        <title>Whole genome shotgun sequence of Cellulomonas uda NBRC 3747.</title>
        <authorList>
            <person name="Hosoyama A."/>
            <person name="Uohara A."/>
            <person name="Ohji S."/>
            <person name="Ichikawa N."/>
        </authorList>
    </citation>
    <scope>NUCLEOTIDE SEQUENCE [LARGE SCALE GENOMIC DNA]</scope>
    <source>
        <strain evidence="2 3">NBRC 3747</strain>
    </source>
</reference>
<dbReference type="AlphaFoldDB" id="A0A4Y3KHU5"/>
<evidence type="ECO:0000313" key="3">
    <source>
        <dbReference type="Proteomes" id="UP000315842"/>
    </source>
</evidence>
<organism evidence="2 3">
    <name type="scientific">Cellulomonas uda</name>
    <dbReference type="NCBI Taxonomy" id="1714"/>
    <lineage>
        <taxon>Bacteria</taxon>
        <taxon>Bacillati</taxon>
        <taxon>Actinomycetota</taxon>
        <taxon>Actinomycetes</taxon>
        <taxon>Micrococcales</taxon>
        <taxon>Cellulomonadaceae</taxon>
        <taxon>Cellulomonas</taxon>
    </lineage>
</organism>
<dbReference type="EMBL" id="BJLP01000066">
    <property type="protein sequence ID" value="GEA82520.1"/>
    <property type="molecule type" value="Genomic_DNA"/>
</dbReference>
<keyword evidence="3" id="KW-1185">Reference proteome</keyword>